<feature type="transmembrane region" description="Helical" evidence="5">
    <location>
        <begin position="357"/>
        <end position="377"/>
    </location>
</feature>
<comment type="caution">
    <text evidence="7">The sequence shown here is derived from an EMBL/GenBank/DDBJ whole genome shotgun (WGS) entry which is preliminary data.</text>
</comment>
<evidence type="ECO:0000256" key="5">
    <source>
        <dbReference type="SAM" id="Phobius"/>
    </source>
</evidence>
<dbReference type="HOGENOM" id="CLU_030792_1_0_10"/>
<feature type="transmembrane region" description="Helical" evidence="5">
    <location>
        <begin position="12"/>
        <end position="35"/>
    </location>
</feature>
<keyword evidence="8" id="KW-1185">Reference proteome</keyword>
<dbReference type="EMBL" id="AFBR01000013">
    <property type="protein sequence ID" value="EGG57049.1"/>
    <property type="molecule type" value="Genomic_DNA"/>
</dbReference>
<dbReference type="eggNOG" id="COG3307">
    <property type="taxonomic scope" value="Bacteria"/>
</dbReference>
<evidence type="ECO:0000256" key="4">
    <source>
        <dbReference type="ARBA" id="ARBA00023136"/>
    </source>
</evidence>
<dbReference type="STRING" id="762982.HMPREF9442_00408"/>
<dbReference type="Pfam" id="PF04932">
    <property type="entry name" value="Wzy_C"/>
    <property type="match status" value="1"/>
</dbReference>
<gene>
    <name evidence="7" type="ORF">HMPREF9442_00408</name>
</gene>
<keyword evidence="4 5" id="KW-0472">Membrane</keyword>
<feature type="transmembrane region" description="Helical" evidence="5">
    <location>
        <begin position="116"/>
        <end position="135"/>
    </location>
</feature>
<evidence type="ECO:0000313" key="8">
    <source>
        <dbReference type="Proteomes" id="UP000005546"/>
    </source>
</evidence>
<name>F3QQG6_9BACT</name>
<feature type="transmembrane region" description="Helical" evidence="5">
    <location>
        <begin position="185"/>
        <end position="204"/>
    </location>
</feature>
<dbReference type="PROSITE" id="PS51257">
    <property type="entry name" value="PROKAR_LIPOPROTEIN"/>
    <property type="match status" value="1"/>
</dbReference>
<evidence type="ECO:0000256" key="2">
    <source>
        <dbReference type="ARBA" id="ARBA00022692"/>
    </source>
</evidence>
<protein>
    <submittedName>
        <fullName evidence="7">Tat pathway signal sequence domain protein</fullName>
    </submittedName>
</protein>
<keyword evidence="2 5" id="KW-0812">Transmembrane</keyword>
<dbReference type="GO" id="GO:0016020">
    <property type="term" value="C:membrane"/>
    <property type="evidence" value="ECO:0007669"/>
    <property type="project" value="UniProtKB-SubCell"/>
</dbReference>
<organism evidence="7 8">
    <name type="scientific">Paraprevotella xylaniphila YIT 11841</name>
    <dbReference type="NCBI Taxonomy" id="762982"/>
    <lineage>
        <taxon>Bacteria</taxon>
        <taxon>Pseudomonadati</taxon>
        <taxon>Bacteroidota</taxon>
        <taxon>Bacteroidia</taxon>
        <taxon>Bacteroidales</taxon>
        <taxon>Prevotellaceae</taxon>
        <taxon>Paraprevotella</taxon>
    </lineage>
</organism>
<dbReference type="AlphaFoldDB" id="F3QQG6"/>
<proteinExistence type="predicted"/>
<feature type="transmembrane region" description="Helical" evidence="5">
    <location>
        <begin position="73"/>
        <end position="96"/>
    </location>
</feature>
<comment type="subcellular location">
    <subcellularLocation>
        <location evidence="1">Membrane</location>
        <topology evidence="1">Multi-pass membrane protein</topology>
    </subcellularLocation>
</comment>
<dbReference type="Proteomes" id="UP000005546">
    <property type="component" value="Unassembled WGS sequence"/>
</dbReference>
<dbReference type="InterPro" id="IPR051533">
    <property type="entry name" value="WaaL-like"/>
</dbReference>
<dbReference type="PANTHER" id="PTHR37422:SF13">
    <property type="entry name" value="LIPOPOLYSACCHARIDE BIOSYNTHESIS PROTEIN PA4999-RELATED"/>
    <property type="match status" value="1"/>
</dbReference>
<feature type="domain" description="O-antigen ligase-related" evidence="6">
    <location>
        <begin position="147"/>
        <end position="279"/>
    </location>
</feature>
<reference evidence="7 8" key="1">
    <citation type="submission" date="2011-02" db="EMBL/GenBank/DDBJ databases">
        <authorList>
            <person name="Weinstock G."/>
            <person name="Sodergren E."/>
            <person name="Clifton S."/>
            <person name="Fulton L."/>
            <person name="Fulton B."/>
            <person name="Courtney L."/>
            <person name="Fronick C."/>
            <person name="Harrison M."/>
            <person name="Strong C."/>
            <person name="Farmer C."/>
            <person name="Delahaunty K."/>
            <person name="Markovic C."/>
            <person name="Hall O."/>
            <person name="Minx P."/>
            <person name="Tomlinson C."/>
            <person name="Mitreva M."/>
            <person name="Hou S."/>
            <person name="Chen J."/>
            <person name="Wollam A."/>
            <person name="Pepin K.H."/>
            <person name="Johnson M."/>
            <person name="Bhonagiri V."/>
            <person name="Zhang X."/>
            <person name="Suruliraj S."/>
            <person name="Warren W."/>
            <person name="Chinwalla A."/>
            <person name="Mardis E.R."/>
            <person name="Wilson R.K."/>
        </authorList>
    </citation>
    <scope>NUCLEOTIDE SEQUENCE [LARGE SCALE GENOMIC DNA]</scope>
    <source>
        <strain evidence="7 8">YIT 11841</strain>
    </source>
</reference>
<evidence type="ECO:0000259" key="6">
    <source>
        <dbReference type="Pfam" id="PF04932"/>
    </source>
</evidence>
<evidence type="ECO:0000256" key="1">
    <source>
        <dbReference type="ARBA" id="ARBA00004141"/>
    </source>
</evidence>
<accession>F3QQG6</accession>
<feature type="transmembrane region" description="Helical" evidence="5">
    <location>
        <begin position="41"/>
        <end position="61"/>
    </location>
</feature>
<feature type="transmembrane region" description="Helical" evidence="5">
    <location>
        <begin position="306"/>
        <end position="322"/>
    </location>
</feature>
<dbReference type="PANTHER" id="PTHR37422">
    <property type="entry name" value="TEICHURONIC ACID BIOSYNTHESIS PROTEIN TUAE"/>
    <property type="match status" value="1"/>
</dbReference>
<keyword evidence="3 5" id="KW-1133">Transmembrane helix</keyword>
<sequence>MKTKPLKCTMIKNIYTMLYGGLIFACAFPSMNMFYDRWNTPKWLCTLFLTGLLAVCTAILGHNRKKTSDFSRFSVWSEAATMIVILECLYALMFLFKYPTTWRIGIAGTFDNPAGLAFFLCALLPFISGMALRFLKDNGKRNIYITVALLAGTTVVLTHSRTGILCLVAYILMALKDYGKISIRPTWKTIIPAIAFTGFSILFFKPESTSGRMFILEQTWELICKRPWSGYGTGGFDREYMNQQAEFFKQHPESPVTMLADETGHPLNEFAYLWVEHGIGAPLVLLLSWAGLWHVLRKRKDISSQIGSYTLIPLLLFALFSYPFKYPLAWIAVGWCVSIAGKTYFKAFSRRKSLRALATFCLASIGIGIGTYLAHALPQEKEWGHVAREALKGKGREMMPRYARLYPHFSHNPEFLYNYTAELFQAGQTEKAWHTAQVCRKQWSKYNLELLTGDICRELRKDEEAVCHYRQAAYMCPVRFAPLEGLYYAYRNIGDTIRTDSIAQFIQQKK</sequence>
<feature type="transmembrane region" description="Helical" evidence="5">
    <location>
        <begin position="147"/>
        <end position="173"/>
    </location>
</feature>
<dbReference type="InterPro" id="IPR007016">
    <property type="entry name" value="O-antigen_ligase-rel_domated"/>
</dbReference>
<evidence type="ECO:0000313" key="7">
    <source>
        <dbReference type="EMBL" id="EGG57049.1"/>
    </source>
</evidence>
<evidence type="ECO:0000256" key="3">
    <source>
        <dbReference type="ARBA" id="ARBA00022989"/>
    </source>
</evidence>